<organism evidence="1 2">
    <name type="scientific">Solanum bulbocastanum</name>
    <name type="common">Wild potato</name>
    <dbReference type="NCBI Taxonomy" id="147425"/>
    <lineage>
        <taxon>Eukaryota</taxon>
        <taxon>Viridiplantae</taxon>
        <taxon>Streptophyta</taxon>
        <taxon>Embryophyta</taxon>
        <taxon>Tracheophyta</taxon>
        <taxon>Spermatophyta</taxon>
        <taxon>Magnoliopsida</taxon>
        <taxon>eudicotyledons</taxon>
        <taxon>Gunneridae</taxon>
        <taxon>Pentapetalae</taxon>
        <taxon>asterids</taxon>
        <taxon>lamiids</taxon>
        <taxon>Solanales</taxon>
        <taxon>Solanaceae</taxon>
        <taxon>Solanoideae</taxon>
        <taxon>Solaneae</taxon>
        <taxon>Solanum</taxon>
    </lineage>
</organism>
<dbReference type="Proteomes" id="UP001371456">
    <property type="component" value="Unassembled WGS sequence"/>
</dbReference>
<gene>
    <name evidence="1" type="ORF">RDI58_027414</name>
</gene>
<keyword evidence="2" id="KW-1185">Reference proteome</keyword>
<evidence type="ECO:0000313" key="2">
    <source>
        <dbReference type="Proteomes" id="UP001371456"/>
    </source>
</evidence>
<name>A0AAN8Y4B2_SOLBU</name>
<proteinExistence type="predicted"/>
<evidence type="ECO:0000313" key="1">
    <source>
        <dbReference type="EMBL" id="KAK6776413.1"/>
    </source>
</evidence>
<comment type="caution">
    <text evidence="1">The sequence shown here is derived from an EMBL/GenBank/DDBJ whole genome shotgun (WGS) entry which is preliminary data.</text>
</comment>
<accession>A0AAN8Y4B2</accession>
<protein>
    <submittedName>
        <fullName evidence="1">Uncharacterized protein</fullName>
    </submittedName>
</protein>
<sequence>MIDEVEIGFNYGG</sequence>
<dbReference type="EMBL" id="JBANQN010000011">
    <property type="protein sequence ID" value="KAK6776413.1"/>
    <property type="molecule type" value="Genomic_DNA"/>
</dbReference>
<reference evidence="1 2" key="1">
    <citation type="submission" date="2024-02" db="EMBL/GenBank/DDBJ databases">
        <title>de novo genome assembly of Solanum bulbocastanum strain 11H21.</title>
        <authorList>
            <person name="Hosaka A.J."/>
        </authorList>
    </citation>
    <scope>NUCLEOTIDE SEQUENCE [LARGE SCALE GENOMIC DNA]</scope>
    <source>
        <tissue evidence="1">Young leaves</tissue>
    </source>
</reference>